<dbReference type="EMBL" id="KF713486">
    <property type="protein sequence ID" value="AHB79631.1"/>
    <property type="molecule type" value="Genomic_DNA"/>
</dbReference>
<organism evidence="1 2">
    <name type="scientific">Mycobacterium phage Validus</name>
    <dbReference type="NCBI Taxonomy" id="1414747"/>
    <lineage>
        <taxon>Viruses</taxon>
        <taxon>Duplodnaviria</taxon>
        <taxon>Heunggongvirae</taxon>
        <taxon>Uroviricota</taxon>
        <taxon>Caudoviricetes</taxon>
        <taxon>Weiservirinae</taxon>
        <taxon>Anayavirus</taxon>
        <taxon>Anayavirus validus</taxon>
    </lineage>
</organism>
<proteinExistence type="predicted"/>
<sequence>MFAWINAQPNVALGLHDQKLVHNGAEYTVRYDTIGGKWWASEGDRALSIEGAESCDREKVKAAVEFKARHDRPENKDGDRCRGCGRDWYRLVHGC</sequence>
<reference evidence="1 2" key="1">
    <citation type="submission" date="2013-09" db="EMBL/GenBank/DDBJ databases">
        <authorList>
            <person name="Alapati N."/>
            <person name="Amjadi S."/>
            <person name="Brashears C.B."/>
            <person name="Briell V.C."/>
            <person name="Cody B.J."/>
            <person name="Durham R.J."/>
            <person name="Griffin A.K."/>
            <person name="Henderson M.S."/>
            <person name="Interrante E.J."/>
            <person name="Killingsworth B.W."/>
            <person name="Kolar C.R."/>
            <person name="Lee T."/>
            <person name="Mundhenk S.E."/>
            <person name="Myers M.E."/>
            <person name="Olaniyan O.M."/>
            <person name="Orlando C.M."/>
            <person name="Peterson C.E."/>
            <person name="Riley B.C."/>
            <person name="Sawyer L.E."/>
            <person name="Simitzi N.J."/>
            <person name="St Cyr M.K."/>
            <person name="White R.K."/>
            <person name="Wu H."/>
            <person name="Adair T.L."/>
            <person name="Gibbon B.C."/>
            <person name="Buck G.A."/>
            <person name="Campbell R."/>
            <person name="Carvalho M.R."/>
            <person name="Duckworth R.A."/>
            <person name="Dunn T."/>
            <person name="Halpern C."/>
            <person name="Johnson A."/>
            <person name="Kiflezghi M.G."/>
            <person name="Lee V."/>
            <person name="Loviza R.A."/>
            <person name="Serrano M.G."/>
            <person name="Shah Z.V."/>
            <person name="Sharma K."/>
            <person name="Voegtly L.J."/>
            <person name="Walstead R."/>
            <person name="Wang Y.P."/>
            <person name="Bradley K.W."/>
            <person name="Clarke D.Q."/>
            <person name="Barker L.P."/>
            <person name="Bailey C."/>
            <person name="Asai D.J."/>
            <person name="Bowman C.A."/>
            <person name="Russell D.A."/>
            <person name="Pope W.H."/>
            <person name="Jacobs-Sera D."/>
            <person name="Hendrix R.W."/>
            <person name="Hatfull G.F."/>
        </authorList>
    </citation>
    <scope>NUCLEOTIDE SEQUENCE [LARGE SCALE GENOMIC DNA]</scope>
</reference>
<keyword evidence="2" id="KW-1185">Reference proteome</keyword>
<dbReference type="KEGG" id="vg:18479898"/>
<accession>V5UQ16</accession>
<evidence type="ECO:0000313" key="2">
    <source>
        <dbReference type="Proteomes" id="UP000018806"/>
    </source>
</evidence>
<evidence type="ECO:0000313" key="1">
    <source>
        <dbReference type="EMBL" id="AHB79631.1"/>
    </source>
</evidence>
<dbReference type="RefSeq" id="YP_009002751.1">
    <property type="nucleotide sequence ID" value="NC_023498.1"/>
</dbReference>
<gene>
    <name evidence="1" type="primary">101</name>
    <name evidence="1" type="ORF">PBI_VALIDUS_101</name>
</gene>
<protein>
    <submittedName>
        <fullName evidence="1">Uncharacterized protein</fullName>
    </submittedName>
</protein>
<dbReference type="Proteomes" id="UP000018806">
    <property type="component" value="Segment"/>
</dbReference>
<name>V5UQ16_9CAUD</name>
<dbReference type="GeneID" id="18479898"/>